<organism evidence="7 8">
    <name type="scientific">Serinibacter arcticus</name>
    <dbReference type="NCBI Taxonomy" id="1655435"/>
    <lineage>
        <taxon>Bacteria</taxon>
        <taxon>Bacillati</taxon>
        <taxon>Actinomycetota</taxon>
        <taxon>Actinomycetes</taxon>
        <taxon>Micrococcales</taxon>
        <taxon>Beutenbergiaceae</taxon>
        <taxon>Serinibacter</taxon>
    </lineage>
</organism>
<dbReference type="Proteomes" id="UP000297318">
    <property type="component" value="Unassembled WGS sequence"/>
</dbReference>
<evidence type="ECO:0000256" key="2">
    <source>
        <dbReference type="ARBA" id="ARBA00022692"/>
    </source>
</evidence>
<feature type="transmembrane region" description="Helical" evidence="5">
    <location>
        <begin position="122"/>
        <end position="141"/>
    </location>
</feature>
<accession>A0A4Z1E5R3</accession>
<evidence type="ECO:0000256" key="4">
    <source>
        <dbReference type="ARBA" id="ARBA00023136"/>
    </source>
</evidence>
<gene>
    <name evidence="7" type="ORF">SERN_1777</name>
</gene>
<dbReference type="GO" id="GO:0012505">
    <property type="term" value="C:endomembrane system"/>
    <property type="evidence" value="ECO:0007669"/>
    <property type="project" value="UniProtKB-SubCell"/>
</dbReference>
<feature type="transmembrane region" description="Helical" evidence="5">
    <location>
        <begin position="33"/>
        <end position="54"/>
    </location>
</feature>
<evidence type="ECO:0000256" key="1">
    <source>
        <dbReference type="ARBA" id="ARBA00004127"/>
    </source>
</evidence>
<keyword evidence="8" id="KW-1185">Reference proteome</keyword>
<name>A0A4Z1E5R3_9MICO</name>
<dbReference type="EMBL" id="RHPJ01000002">
    <property type="protein sequence ID" value="TGO05773.1"/>
    <property type="molecule type" value="Genomic_DNA"/>
</dbReference>
<dbReference type="InterPro" id="IPR011020">
    <property type="entry name" value="HTTM-like"/>
</dbReference>
<feature type="transmembrane region" description="Helical" evidence="5">
    <location>
        <begin position="265"/>
        <end position="290"/>
    </location>
</feature>
<comment type="subcellular location">
    <subcellularLocation>
        <location evidence="1">Endomembrane system</location>
        <topology evidence="1">Multi-pass membrane protein</topology>
    </subcellularLocation>
</comment>
<proteinExistence type="predicted"/>
<comment type="caution">
    <text evidence="7">The sequence shown here is derived from an EMBL/GenBank/DDBJ whole genome shotgun (WGS) entry which is preliminary data.</text>
</comment>
<keyword evidence="2 5" id="KW-0812">Transmembrane</keyword>
<reference evidence="7 8" key="1">
    <citation type="submission" date="2018-11" db="EMBL/GenBank/DDBJ databases">
        <title>Complete genome sequencing of the Actinobacteria Serinibacter sp. K3-2.</title>
        <authorList>
            <person name="Rakitin A.L."/>
            <person name="Beletsky A.V."/>
            <person name="Mardanov A.V."/>
            <person name="Ravin N.V."/>
            <person name="Gromova A.S."/>
            <person name="Filippova S.N."/>
            <person name="Gal'Chenko V.F."/>
        </authorList>
    </citation>
    <scope>NUCLEOTIDE SEQUENCE [LARGE SCALE GENOMIC DNA]</scope>
    <source>
        <strain evidence="7 8">K3-2</strain>
    </source>
</reference>
<evidence type="ECO:0000256" key="3">
    <source>
        <dbReference type="ARBA" id="ARBA00022989"/>
    </source>
</evidence>
<evidence type="ECO:0000259" key="6">
    <source>
        <dbReference type="SMART" id="SM00752"/>
    </source>
</evidence>
<evidence type="ECO:0000313" key="8">
    <source>
        <dbReference type="Proteomes" id="UP000297318"/>
    </source>
</evidence>
<evidence type="ECO:0000256" key="5">
    <source>
        <dbReference type="SAM" id="Phobius"/>
    </source>
</evidence>
<evidence type="ECO:0000313" key="7">
    <source>
        <dbReference type="EMBL" id="TGO05773.1"/>
    </source>
</evidence>
<sequence length="305" mass="33569">MTTSSTPSAPASAPAPAASASPVRRALRAGTDWFLAPVPLARVAAFRVLIYAFVVLDVLWIRTSVVPHGYVPDLYRPTWLARAVHLPALTPLQGEILLWSLLAACVAGIAAVVAGRLQRTTGVLVALGFWVWMLNSQGYGYISHDHLALMVAVTVLPTAGLTRLRDHTPSQAAGWALRAIQLAVVATYFGSAVLKWMRSGSPAGWANSAVFVWAIMRRGSPLIRWTLEYPWLLILGQWGLYLIELLSPVVLWLRGRWLYVAISTFLFFHLATFLSLGIHFLPTVVCWAAFLPLEKLPFLRARAPR</sequence>
<feature type="transmembrane region" description="Helical" evidence="5">
    <location>
        <begin position="231"/>
        <end position="253"/>
    </location>
</feature>
<feature type="transmembrane region" description="Helical" evidence="5">
    <location>
        <begin position="96"/>
        <end position="115"/>
    </location>
</feature>
<dbReference type="RefSeq" id="WP_233251566.1">
    <property type="nucleotide sequence ID" value="NZ_RHPJ01000002.1"/>
</dbReference>
<dbReference type="AlphaFoldDB" id="A0A4Z1E5R3"/>
<keyword evidence="3 5" id="KW-1133">Transmembrane helix</keyword>
<feature type="transmembrane region" description="Helical" evidence="5">
    <location>
        <begin position="176"/>
        <end position="197"/>
    </location>
</feature>
<dbReference type="SMART" id="SM00752">
    <property type="entry name" value="HTTM"/>
    <property type="match status" value="1"/>
</dbReference>
<keyword evidence="4 5" id="KW-0472">Membrane</keyword>
<protein>
    <recommendedName>
        <fullName evidence="6">HTTM-like domain-containing protein</fullName>
    </recommendedName>
</protein>
<feature type="domain" description="HTTM-like" evidence="6">
    <location>
        <begin position="35"/>
        <end position="295"/>
    </location>
</feature>